<evidence type="ECO:0000259" key="1">
    <source>
        <dbReference type="PROSITE" id="PS50181"/>
    </source>
</evidence>
<dbReference type="OrthoDB" id="3219396at2759"/>
<dbReference type="AlphaFoldDB" id="B6K3M8"/>
<dbReference type="InterPro" id="IPR036047">
    <property type="entry name" value="F-box-like_dom_sf"/>
</dbReference>
<dbReference type="InterPro" id="IPR001810">
    <property type="entry name" value="F-box_dom"/>
</dbReference>
<accession>B6K3M8</accession>
<evidence type="ECO:0000313" key="4">
    <source>
        <dbReference type="Proteomes" id="UP000001744"/>
    </source>
</evidence>
<dbReference type="OMA" id="NIFSHET"/>
<protein>
    <submittedName>
        <fullName evidence="2">F-box protein Pof12</fullName>
    </submittedName>
</protein>
<feature type="domain" description="F-box" evidence="1">
    <location>
        <begin position="8"/>
        <end position="54"/>
    </location>
</feature>
<dbReference type="Proteomes" id="UP000001744">
    <property type="component" value="Unassembled WGS sequence"/>
</dbReference>
<sequence length="445" mass="51204">MSLVGAGRDPSSIFSQETLLHIFKHLSACDLTSLERVSRKWQRVSRSGYVWRMQYAKAFSLPRLKRTYELSRRKKCSWRNLFKEHSNWSRGRCIERVQSLYGDHNEKPYFVTRIWGDFVYHATVSGFKTFALVDGQLRLKTGYNWSSLFLGYRLPSPCLPSCMAKCRNLILMAFEDSSFVLFRLRSNERLSVCHIQKLPNGSILKQVSFAEDYIVGYTNKKELMFWYVRPTKKKEEMSDSQVLRFLGQLFISYAEPVAIRLSVRHIGTHVFAIVVHSEYVYSCGWCLGVQHFLLTPMRFNPSTFVPRDLNDRVYTKTPPTSISISIPYILASFADNSMVLLDIGYVERSAHLYMKNETRLMGQYCNVKFAKILDSERIVSASYSCADVCLWDLCSSELSSLQPVHIRTSPLPSVSHSTAVVDLGLIQSFAVLALDDGRFLIYDFS</sequence>
<dbReference type="Pfam" id="PF12937">
    <property type="entry name" value="F-box-like"/>
    <property type="match status" value="1"/>
</dbReference>
<dbReference type="SUPFAM" id="SSF81383">
    <property type="entry name" value="F-box domain"/>
    <property type="match status" value="1"/>
</dbReference>
<dbReference type="VEuPathDB" id="FungiDB:SJAG_03218"/>
<keyword evidence="4" id="KW-1185">Reference proteome</keyword>
<dbReference type="GeneID" id="7049126"/>
<dbReference type="HOGENOM" id="CLU_615620_0_0_1"/>
<evidence type="ECO:0000313" key="2">
    <source>
        <dbReference type="EMBL" id="EEB08085.1"/>
    </source>
</evidence>
<reference evidence="2 4" key="1">
    <citation type="journal article" date="2011" name="Science">
        <title>Comparative functional genomics of the fission yeasts.</title>
        <authorList>
            <person name="Rhind N."/>
            <person name="Chen Z."/>
            <person name="Yassour M."/>
            <person name="Thompson D.A."/>
            <person name="Haas B.J."/>
            <person name="Habib N."/>
            <person name="Wapinski I."/>
            <person name="Roy S."/>
            <person name="Lin M.F."/>
            <person name="Heiman D.I."/>
            <person name="Young S.K."/>
            <person name="Furuya K."/>
            <person name="Guo Y."/>
            <person name="Pidoux A."/>
            <person name="Chen H.M."/>
            <person name="Robbertse B."/>
            <person name="Goldberg J.M."/>
            <person name="Aoki K."/>
            <person name="Bayne E.H."/>
            <person name="Berlin A.M."/>
            <person name="Desjardins C.A."/>
            <person name="Dobbs E."/>
            <person name="Dukaj L."/>
            <person name="Fan L."/>
            <person name="FitzGerald M.G."/>
            <person name="French C."/>
            <person name="Gujja S."/>
            <person name="Hansen K."/>
            <person name="Keifenheim D."/>
            <person name="Levin J.Z."/>
            <person name="Mosher R.A."/>
            <person name="Mueller C.A."/>
            <person name="Pfiffner J."/>
            <person name="Priest M."/>
            <person name="Russ C."/>
            <person name="Smialowska A."/>
            <person name="Swoboda P."/>
            <person name="Sykes S.M."/>
            <person name="Vaughn M."/>
            <person name="Vengrova S."/>
            <person name="Yoder R."/>
            <person name="Zeng Q."/>
            <person name="Allshire R."/>
            <person name="Baulcombe D."/>
            <person name="Birren B.W."/>
            <person name="Brown W."/>
            <person name="Ekwall K."/>
            <person name="Kellis M."/>
            <person name="Leatherwood J."/>
            <person name="Levin H."/>
            <person name="Margalit H."/>
            <person name="Martienssen R."/>
            <person name="Nieduszynski C.A."/>
            <person name="Spatafora J.W."/>
            <person name="Friedman N."/>
            <person name="Dalgaard J.Z."/>
            <person name="Baumann P."/>
            <person name="Niki H."/>
            <person name="Regev A."/>
            <person name="Nusbaum C."/>
        </authorList>
    </citation>
    <scope>NUCLEOTIDE SEQUENCE [LARGE SCALE GENOMIC DNA]</scope>
    <source>
        <strain evidence="4">yFS275 / FY16936</strain>
    </source>
</reference>
<dbReference type="Pfam" id="PF25499">
    <property type="entry name" value="Beta-prop_pof12"/>
    <property type="match status" value="1"/>
</dbReference>
<dbReference type="InterPro" id="IPR036322">
    <property type="entry name" value="WD40_repeat_dom_sf"/>
</dbReference>
<dbReference type="RefSeq" id="XP_002174378.1">
    <property type="nucleotide sequence ID" value="XM_002174342.1"/>
</dbReference>
<organism evidence="2 4">
    <name type="scientific">Schizosaccharomyces japonicus (strain yFS275 / FY16936)</name>
    <name type="common">Fission yeast</name>
    <dbReference type="NCBI Taxonomy" id="402676"/>
    <lineage>
        <taxon>Eukaryota</taxon>
        <taxon>Fungi</taxon>
        <taxon>Dikarya</taxon>
        <taxon>Ascomycota</taxon>
        <taxon>Taphrinomycotina</taxon>
        <taxon>Schizosaccharomycetes</taxon>
        <taxon>Schizosaccharomycetales</taxon>
        <taxon>Schizosaccharomycetaceae</taxon>
        <taxon>Schizosaccharomyces</taxon>
    </lineage>
</organism>
<dbReference type="SMART" id="SM00256">
    <property type="entry name" value="FBOX"/>
    <property type="match status" value="1"/>
</dbReference>
<proteinExistence type="predicted"/>
<name>B6K3M8_SCHJY</name>
<evidence type="ECO:0000313" key="3">
    <source>
        <dbReference type="JaponicusDB" id="SJAG_03218"/>
    </source>
</evidence>
<gene>
    <name evidence="3" type="primary">pof12</name>
    <name evidence="2" type="ORF">SJAG_03218</name>
</gene>
<dbReference type="STRING" id="402676.B6K3M8"/>
<dbReference type="JaponicusDB" id="SJAG_03218">
    <property type="gene designation" value="pof12"/>
</dbReference>
<dbReference type="SUPFAM" id="SSF50978">
    <property type="entry name" value="WD40 repeat-like"/>
    <property type="match status" value="1"/>
</dbReference>
<dbReference type="Gene3D" id="1.20.1280.50">
    <property type="match status" value="1"/>
</dbReference>
<dbReference type="PROSITE" id="PS50181">
    <property type="entry name" value="FBOX"/>
    <property type="match status" value="1"/>
</dbReference>
<dbReference type="EMBL" id="KE651167">
    <property type="protein sequence ID" value="EEB08085.1"/>
    <property type="molecule type" value="Genomic_DNA"/>
</dbReference>